<evidence type="ECO:0000259" key="1">
    <source>
        <dbReference type="Pfam" id="PF03161"/>
    </source>
</evidence>
<dbReference type="Pfam" id="PF03161">
    <property type="entry name" value="LAGLIDADG_2"/>
    <property type="match status" value="1"/>
</dbReference>
<gene>
    <name evidence="2" type="primary">ORF214</name>
</gene>
<dbReference type="AlphaFoldDB" id="A0A6B9EUW0"/>
<accession>A0A6B9EUW0</accession>
<evidence type="ECO:0000313" key="2">
    <source>
        <dbReference type="EMBL" id="QGX86668.1"/>
    </source>
</evidence>
<feature type="domain" description="Homing endonuclease LAGLIDADG" evidence="1">
    <location>
        <begin position="28"/>
        <end position="193"/>
    </location>
</feature>
<dbReference type="InterPro" id="IPR027434">
    <property type="entry name" value="Homing_endonucl"/>
</dbReference>
<dbReference type="GO" id="GO:0004519">
    <property type="term" value="F:endonuclease activity"/>
    <property type="evidence" value="ECO:0007669"/>
    <property type="project" value="UniProtKB-KW"/>
</dbReference>
<name>A0A6B9EUW0_9CHLO</name>
<organism evidence="2">
    <name type="scientific">Chloroidium sp. UTEX 3077</name>
    <dbReference type="NCBI Taxonomy" id="2686440"/>
    <lineage>
        <taxon>Eukaryota</taxon>
        <taxon>Viridiplantae</taxon>
        <taxon>Chlorophyta</taxon>
        <taxon>core chlorophytes</taxon>
        <taxon>Trebouxiophyceae</taxon>
        <taxon>Watanabeales</taxon>
        <taxon>Watanabeaceae</taxon>
        <taxon>Chloroidium</taxon>
    </lineage>
</organism>
<sequence length="214" mass="24956">MIVHKRKFYSSRIYSNKRVGPHNLDVISVLVGGLLGYCYGEKRNNSTRFVIHASSTNVEYIYSLHKLLYKNGYCSAKKPGMRKEIGKNNKVYFSIKFRTFSFTSLNFLHDIFYNESKEKIISFEIHKLLNRQAFAIWFVAHGGISGSGLMLSTGSFAYKDVVTLQRAIHQNFKILPTIQRHKQAHVLYFKKEDKEDVFNIIKDFLVDSMLYKFK</sequence>
<proteinExistence type="predicted"/>
<keyword evidence="2" id="KW-0496">Mitochondrion</keyword>
<protein>
    <submittedName>
        <fullName evidence="2">Putative site-specific DNA endonuclease</fullName>
    </submittedName>
</protein>
<reference evidence="2" key="1">
    <citation type="submission" date="2019-11" db="EMBL/GenBank/DDBJ databases">
        <title>Complete Mitochondrial Genome of Chloroidium sp. UTEX 3077.</title>
        <authorList>
            <person name="Zhang H."/>
        </authorList>
    </citation>
    <scope>NUCLEOTIDE SEQUENCE</scope>
</reference>
<keyword evidence="2" id="KW-0540">Nuclease</keyword>
<geneLocation type="mitochondrion" evidence="2"/>
<dbReference type="Gene3D" id="3.10.28.10">
    <property type="entry name" value="Homing endonucleases"/>
    <property type="match status" value="2"/>
</dbReference>
<keyword evidence="2" id="KW-0378">Hydrolase</keyword>
<dbReference type="EMBL" id="MN646686">
    <property type="protein sequence ID" value="QGX86668.1"/>
    <property type="molecule type" value="Genomic_DNA"/>
</dbReference>
<keyword evidence="2" id="KW-0255">Endonuclease</keyword>
<dbReference type="InterPro" id="IPR004860">
    <property type="entry name" value="LAGLIDADG_dom"/>
</dbReference>
<dbReference type="SUPFAM" id="SSF55608">
    <property type="entry name" value="Homing endonucleases"/>
    <property type="match status" value="1"/>
</dbReference>